<keyword evidence="1" id="KW-1133">Transmembrane helix</keyword>
<evidence type="ECO:0000313" key="3">
    <source>
        <dbReference type="Proteomes" id="UP000308978"/>
    </source>
</evidence>
<accession>A0A4S4G6L8</accession>
<dbReference type="EMBL" id="SSTJ01000003">
    <property type="protein sequence ID" value="THG37906.1"/>
    <property type="molecule type" value="Genomic_DNA"/>
</dbReference>
<feature type="transmembrane region" description="Helical" evidence="1">
    <location>
        <begin position="85"/>
        <end position="106"/>
    </location>
</feature>
<keyword evidence="1" id="KW-0472">Membrane</keyword>
<reference evidence="2 3" key="1">
    <citation type="submission" date="2019-04" db="EMBL/GenBank/DDBJ databases">
        <title>Microbes associate with the intestines of laboratory mice.</title>
        <authorList>
            <person name="Navarre W."/>
            <person name="Wong E."/>
            <person name="Huang K.C."/>
            <person name="Tropini C."/>
            <person name="Ng K."/>
            <person name="Yu B."/>
        </authorList>
    </citation>
    <scope>NUCLEOTIDE SEQUENCE [LARGE SCALE GENOMIC DNA]</scope>
    <source>
        <strain evidence="2 3">NM80_B27</strain>
    </source>
</reference>
<gene>
    <name evidence="2" type="ORF">E5986_03310</name>
</gene>
<comment type="caution">
    <text evidence="2">The sequence shown here is derived from an EMBL/GenBank/DDBJ whole genome shotgun (WGS) entry which is preliminary data.</text>
</comment>
<dbReference type="RefSeq" id="WP_136433331.1">
    <property type="nucleotide sequence ID" value="NZ_SSTJ01000003.1"/>
</dbReference>
<protein>
    <recommendedName>
        <fullName evidence="4">DUF2975 domain-containing protein</fullName>
    </recommendedName>
</protein>
<feature type="transmembrane region" description="Helical" evidence="1">
    <location>
        <begin position="41"/>
        <end position="64"/>
    </location>
</feature>
<sequence>MGRVLRVVFFAAAAFFVILAFLDIGFFLFEPRASTGGYEWASLASGLAQDVVMFYSFVVCALIANDASKSETPFSCKQRNRALRVAWFMLAYTIVCFFLDPIAAQLQYSAGSATVGLYAGEQAGDLYINFETLIAAGAFFLFSYILNYGKTLQELADETA</sequence>
<feature type="transmembrane region" description="Helical" evidence="1">
    <location>
        <begin position="126"/>
        <end position="146"/>
    </location>
</feature>
<keyword evidence="1" id="KW-0812">Transmembrane</keyword>
<feature type="transmembrane region" description="Helical" evidence="1">
    <location>
        <begin position="7"/>
        <end position="29"/>
    </location>
</feature>
<proteinExistence type="predicted"/>
<evidence type="ECO:0008006" key="4">
    <source>
        <dbReference type="Google" id="ProtNLM"/>
    </source>
</evidence>
<evidence type="ECO:0000313" key="2">
    <source>
        <dbReference type="EMBL" id="THG37906.1"/>
    </source>
</evidence>
<dbReference type="AlphaFoldDB" id="A0A4S4G6L8"/>
<name>A0A4S4G6L8_9ACTN</name>
<evidence type="ECO:0000256" key="1">
    <source>
        <dbReference type="SAM" id="Phobius"/>
    </source>
</evidence>
<organism evidence="2 3">
    <name type="scientific">Adlercreutzia caecimuris</name>
    <dbReference type="NCBI Taxonomy" id="671266"/>
    <lineage>
        <taxon>Bacteria</taxon>
        <taxon>Bacillati</taxon>
        <taxon>Actinomycetota</taxon>
        <taxon>Coriobacteriia</taxon>
        <taxon>Eggerthellales</taxon>
        <taxon>Eggerthellaceae</taxon>
        <taxon>Adlercreutzia</taxon>
    </lineage>
</organism>
<dbReference type="Proteomes" id="UP000308978">
    <property type="component" value="Unassembled WGS sequence"/>
</dbReference>